<sequence length="142" mass="14658">MSRRSLSRSVWTRFAPVLAIAGAVALAPGLALAQYSGGGGGGGSDGGANFAPIDDYVNRRTVTIRTVPVGVGCIRAVGAVGYDPRLNQRLFDIRFDSGVIAAVGVSAYENALSGARTGADAQRALAGAARDAARYRRDQRSC</sequence>
<dbReference type="OrthoDB" id="8481443at2"/>
<dbReference type="RefSeq" id="WP_137099222.1">
    <property type="nucleotide sequence ID" value="NZ_CP039865.1"/>
</dbReference>
<name>A0A4D7QD11_9HYPH</name>
<proteinExistence type="predicted"/>
<dbReference type="AlphaFoldDB" id="A0A4D7QD11"/>
<dbReference type="KEGG" id="paqt:E8L99_09000"/>
<reference evidence="2 3" key="1">
    <citation type="submission" date="2019-04" db="EMBL/GenBank/DDBJ databases">
        <title>Phreatobacter aquaticus sp. nov.</title>
        <authorList>
            <person name="Choi A."/>
            <person name="Baek K."/>
        </authorList>
    </citation>
    <scope>NUCLEOTIDE SEQUENCE [LARGE SCALE GENOMIC DNA]</scope>
    <source>
        <strain evidence="2 3">NMCR1094</strain>
    </source>
</reference>
<dbReference type="Proteomes" id="UP000298588">
    <property type="component" value="Chromosome"/>
</dbReference>
<feature type="chain" id="PRO_5020985447" description="UrcA family protein" evidence="1">
    <location>
        <begin position="34"/>
        <end position="142"/>
    </location>
</feature>
<keyword evidence="1" id="KW-0732">Signal</keyword>
<evidence type="ECO:0000256" key="1">
    <source>
        <dbReference type="SAM" id="SignalP"/>
    </source>
</evidence>
<feature type="signal peptide" evidence="1">
    <location>
        <begin position="1"/>
        <end position="33"/>
    </location>
</feature>
<keyword evidence="3" id="KW-1185">Reference proteome</keyword>
<gene>
    <name evidence="2" type="ORF">E8L99_09000</name>
</gene>
<dbReference type="EMBL" id="CP039865">
    <property type="protein sequence ID" value="QCK85890.1"/>
    <property type="molecule type" value="Genomic_DNA"/>
</dbReference>
<evidence type="ECO:0000313" key="3">
    <source>
        <dbReference type="Proteomes" id="UP000298588"/>
    </source>
</evidence>
<organism evidence="2 3">
    <name type="scientific">Phreatobacter aquaticus</name>
    <dbReference type="NCBI Taxonomy" id="2570229"/>
    <lineage>
        <taxon>Bacteria</taxon>
        <taxon>Pseudomonadati</taxon>
        <taxon>Pseudomonadota</taxon>
        <taxon>Alphaproteobacteria</taxon>
        <taxon>Hyphomicrobiales</taxon>
        <taxon>Phreatobacteraceae</taxon>
        <taxon>Phreatobacter</taxon>
    </lineage>
</organism>
<evidence type="ECO:0000313" key="2">
    <source>
        <dbReference type="EMBL" id="QCK85890.1"/>
    </source>
</evidence>
<accession>A0A4D7QD11</accession>
<evidence type="ECO:0008006" key="4">
    <source>
        <dbReference type="Google" id="ProtNLM"/>
    </source>
</evidence>
<protein>
    <recommendedName>
        <fullName evidence="4">UrcA family protein</fullName>
    </recommendedName>
</protein>